<dbReference type="Proteomes" id="UP000476176">
    <property type="component" value="Unassembled WGS sequence"/>
</dbReference>
<dbReference type="Proteomes" id="UP000488956">
    <property type="component" value="Unassembled WGS sequence"/>
</dbReference>
<dbReference type="EMBL" id="QXFX01005063">
    <property type="protein sequence ID" value="KAE9061867.1"/>
    <property type="molecule type" value="Genomic_DNA"/>
</dbReference>
<evidence type="ECO:0000313" key="10">
    <source>
        <dbReference type="Proteomes" id="UP000433483"/>
    </source>
</evidence>
<evidence type="ECO:0000313" key="9">
    <source>
        <dbReference type="Proteomes" id="UP000429523"/>
    </source>
</evidence>
<evidence type="ECO:0000313" key="15">
    <source>
        <dbReference type="Proteomes" id="UP000488956"/>
    </source>
</evidence>
<evidence type="ECO:0000256" key="1">
    <source>
        <dbReference type="SAM" id="MobiDB-lite"/>
    </source>
</evidence>
<comment type="caution">
    <text evidence="7">The sequence shown here is derived from an EMBL/GenBank/DDBJ whole genome shotgun (WGS) entry which is preliminary data.</text>
</comment>
<evidence type="ECO:0000313" key="7">
    <source>
        <dbReference type="EMBL" id="KAE9158870.1"/>
    </source>
</evidence>
<dbReference type="EMBL" id="QXGC01011373">
    <property type="protein sequence ID" value="KAE9155428.1"/>
    <property type="molecule type" value="Genomic_DNA"/>
</dbReference>
<dbReference type="Proteomes" id="UP000440732">
    <property type="component" value="Unassembled WGS sequence"/>
</dbReference>
<gene>
    <name evidence="8" type="ORF">PF001_g32637</name>
    <name evidence="6" type="ORF">PF004_g32739</name>
    <name evidence="7" type="ORF">PF005_g32269</name>
    <name evidence="4" type="ORF">PF006_g32727</name>
    <name evidence="3" type="ORF">PF007_g32771</name>
    <name evidence="2" type="ORF">PF009_g32746</name>
    <name evidence="5" type="ORF">PF010_g29650</name>
</gene>
<evidence type="ECO:0000313" key="11">
    <source>
        <dbReference type="Proteomes" id="UP000437068"/>
    </source>
</evidence>
<accession>A0A6A3V3D9</accession>
<dbReference type="EMBL" id="QXFZ01010232">
    <property type="protein sequence ID" value="KAE9054001.1"/>
    <property type="molecule type" value="Genomic_DNA"/>
</dbReference>
<dbReference type="Proteomes" id="UP000429523">
    <property type="component" value="Unassembled WGS sequence"/>
</dbReference>
<evidence type="ECO:0000313" key="13">
    <source>
        <dbReference type="Proteomes" id="UP000441208"/>
    </source>
</evidence>
<proteinExistence type="predicted"/>
<evidence type="ECO:0000313" key="12">
    <source>
        <dbReference type="Proteomes" id="UP000440732"/>
    </source>
</evidence>
<evidence type="ECO:0000313" key="8">
    <source>
        <dbReference type="EMBL" id="KAE9260723.1"/>
    </source>
</evidence>
<dbReference type="EMBL" id="QXGE01009458">
    <property type="protein sequence ID" value="KAE9260723.1"/>
    <property type="molecule type" value="Genomic_DNA"/>
</dbReference>
<evidence type="ECO:0000313" key="2">
    <source>
        <dbReference type="EMBL" id="KAE8916932.1"/>
    </source>
</evidence>
<evidence type="ECO:0000313" key="6">
    <source>
        <dbReference type="EMBL" id="KAE9155428.1"/>
    </source>
</evidence>
<keyword evidence="10" id="KW-1185">Reference proteome</keyword>
<evidence type="ECO:0000313" key="5">
    <source>
        <dbReference type="EMBL" id="KAE9061867.1"/>
    </source>
</evidence>
<dbReference type="EMBL" id="QXGA01009679">
    <property type="protein sequence ID" value="KAE9056277.1"/>
    <property type="molecule type" value="Genomic_DNA"/>
</dbReference>
<protein>
    <submittedName>
        <fullName evidence="7">Uncharacterized protein</fullName>
    </submittedName>
</protein>
<name>A0A6A3V3D9_9STRA</name>
<dbReference type="EMBL" id="QXGF01008499">
    <property type="protein sequence ID" value="KAE8916932.1"/>
    <property type="molecule type" value="Genomic_DNA"/>
</dbReference>
<dbReference type="AlphaFoldDB" id="A0A6A3V3D9"/>
<dbReference type="Proteomes" id="UP000433483">
    <property type="component" value="Unassembled WGS sequence"/>
</dbReference>
<feature type="region of interest" description="Disordered" evidence="1">
    <location>
        <begin position="25"/>
        <end position="54"/>
    </location>
</feature>
<reference evidence="9 10" key="1">
    <citation type="submission" date="2018-08" db="EMBL/GenBank/DDBJ databases">
        <title>Genomic investigation of the strawberry pathogen Phytophthora fragariae indicates pathogenicity is determined by transcriptional variation in three key races.</title>
        <authorList>
            <person name="Adams T.M."/>
            <person name="Armitage A.D."/>
            <person name="Sobczyk M.K."/>
            <person name="Bates H.J."/>
            <person name="Dunwell J.M."/>
            <person name="Nellist C.F."/>
            <person name="Harrison R.J."/>
        </authorList>
    </citation>
    <scope>NUCLEOTIDE SEQUENCE [LARGE SCALE GENOMIC DNA]</scope>
    <source>
        <strain evidence="8 11">A4</strain>
        <strain evidence="6 14">BC-23</strain>
        <strain evidence="7 10">NOV-27</strain>
        <strain evidence="4 12">NOV-5</strain>
        <strain evidence="3 13">NOV-71</strain>
        <strain evidence="2 9">NOV-9</strain>
        <strain evidence="5 15">ONT-3</strain>
    </source>
</reference>
<dbReference type="Proteomes" id="UP000437068">
    <property type="component" value="Unassembled WGS sequence"/>
</dbReference>
<evidence type="ECO:0000313" key="3">
    <source>
        <dbReference type="EMBL" id="KAE9054001.1"/>
    </source>
</evidence>
<evidence type="ECO:0000313" key="4">
    <source>
        <dbReference type="EMBL" id="KAE9056277.1"/>
    </source>
</evidence>
<dbReference type="Proteomes" id="UP000441208">
    <property type="component" value="Unassembled WGS sequence"/>
</dbReference>
<evidence type="ECO:0000313" key="14">
    <source>
        <dbReference type="Proteomes" id="UP000476176"/>
    </source>
</evidence>
<organism evidence="7 10">
    <name type="scientific">Phytophthora fragariae</name>
    <dbReference type="NCBI Taxonomy" id="53985"/>
    <lineage>
        <taxon>Eukaryota</taxon>
        <taxon>Sar</taxon>
        <taxon>Stramenopiles</taxon>
        <taxon>Oomycota</taxon>
        <taxon>Peronosporomycetes</taxon>
        <taxon>Peronosporales</taxon>
        <taxon>Peronosporaceae</taxon>
        <taxon>Phytophthora</taxon>
    </lineage>
</organism>
<dbReference type="EMBL" id="QXGB01007640">
    <property type="protein sequence ID" value="KAE9158870.1"/>
    <property type="molecule type" value="Genomic_DNA"/>
</dbReference>
<sequence length="81" mass="9565">MQVVVLSLGVTGSQTMPMRTLRQYREQIPEGQARLPEKDNRPGRQQKQPQHPRKIDVRFRLPGVEYLGRNRKDVRTRLLMK</sequence>